<keyword evidence="4" id="KW-1185">Reference proteome</keyword>
<gene>
    <name evidence="3" type="ORF">TPR58_09000</name>
</gene>
<sequence length="154" mass="17196">MSRDSGRPPLSLTVTRDYAASAERVFDAWLDPDMARRFLFATSDGEMLQVQIDARVGGDALIVERRAQGDARHRMRFEVIDRPRRLVFLFAAGIDGEADADWSRVAIDIVSRDGGGCTLTLHHELDPAWSDWADRTRAGWTMMLDTLATLTGDS</sequence>
<evidence type="ECO:0000313" key="3">
    <source>
        <dbReference type="EMBL" id="MEN3747305.1"/>
    </source>
</evidence>
<comment type="similarity">
    <text evidence="1">Belongs to the AHA1 family.</text>
</comment>
<dbReference type="Pfam" id="PF08327">
    <property type="entry name" value="AHSA1"/>
    <property type="match status" value="1"/>
</dbReference>
<dbReference type="EMBL" id="JBDIZK010000004">
    <property type="protein sequence ID" value="MEN3747305.1"/>
    <property type="molecule type" value="Genomic_DNA"/>
</dbReference>
<accession>A0ABV0B6U5</accession>
<dbReference type="InterPro" id="IPR013538">
    <property type="entry name" value="ASHA1/2-like_C"/>
</dbReference>
<dbReference type="SUPFAM" id="SSF55961">
    <property type="entry name" value="Bet v1-like"/>
    <property type="match status" value="1"/>
</dbReference>
<protein>
    <submittedName>
        <fullName evidence="3">SRPBCC domain-containing protein</fullName>
    </submittedName>
</protein>
<dbReference type="CDD" id="cd07814">
    <property type="entry name" value="SRPBCC_CalC_Aha1-like"/>
    <property type="match status" value="1"/>
</dbReference>
<dbReference type="Proteomes" id="UP001427805">
    <property type="component" value="Unassembled WGS sequence"/>
</dbReference>
<evidence type="ECO:0000313" key="4">
    <source>
        <dbReference type="Proteomes" id="UP001427805"/>
    </source>
</evidence>
<feature type="domain" description="Activator of Hsp90 ATPase homologue 1/2-like C-terminal" evidence="2">
    <location>
        <begin position="20"/>
        <end position="150"/>
    </location>
</feature>
<reference evidence="3 4" key="1">
    <citation type="submission" date="2024-05" db="EMBL/GenBank/DDBJ databases">
        <title>Sphingomonas sp. HF-S3 16S ribosomal RNA gene Genome sequencing and assembly.</title>
        <authorList>
            <person name="Lee H."/>
        </authorList>
    </citation>
    <scope>NUCLEOTIDE SEQUENCE [LARGE SCALE GENOMIC DNA]</scope>
    <source>
        <strain evidence="3 4">HF-S3</strain>
    </source>
</reference>
<name>A0ABV0B6U5_9SPHN</name>
<comment type="caution">
    <text evidence="3">The sequence shown here is derived from an EMBL/GenBank/DDBJ whole genome shotgun (WGS) entry which is preliminary data.</text>
</comment>
<evidence type="ECO:0000256" key="1">
    <source>
        <dbReference type="ARBA" id="ARBA00006817"/>
    </source>
</evidence>
<dbReference type="Gene3D" id="3.30.530.20">
    <property type="match status" value="1"/>
</dbReference>
<proteinExistence type="inferred from homology"/>
<dbReference type="InterPro" id="IPR023393">
    <property type="entry name" value="START-like_dom_sf"/>
</dbReference>
<evidence type="ECO:0000259" key="2">
    <source>
        <dbReference type="Pfam" id="PF08327"/>
    </source>
</evidence>
<organism evidence="3 4">
    <name type="scientific">Sphingomonas rustica</name>
    <dbReference type="NCBI Taxonomy" id="3103142"/>
    <lineage>
        <taxon>Bacteria</taxon>
        <taxon>Pseudomonadati</taxon>
        <taxon>Pseudomonadota</taxon>
        <taxon>Alphaproteobacteria</taxon>
        <taxon>Sphingomonadales</taxon>
        <taxon>Sphingomonadaceae</taxon>
        <taxon>Sphingomonas</taxon>
    </lineage>
</organism>
<dbReference type="RefSeq" id="WP_346246297.1">
    <property type="nucleotide sequence ID" value="NZ_JBDIZK010000004.1"/>
</dbReference>